<accession>A0A8T4C685</accession>
<evidence type="ECO:0000313" key="2">
    <source>
        <dbReference type="EMBL" id="MBM3282042.1"/>
    </source>
</evidence>
<evidence type="ECO:0008006" key="4">
    <source>
        <dbReference type="Google" id="ProtNLM"/>
    </source>
</evidence>
<dbReference type="EMBL" id="VGJJ01000007">
    <property type="protein sequence ID" value="MBM3282042.1"/>
    <property type="molecule type" value="Genomic_DNA"/>
</dbReference>
<name>A0A8T4C685_9ARCH</name>
<dbReference type="AlphaFoldDB" id="A0A8T4C685"/>
<reference evidence="2" key="1">
    <citation type="submission" date="2019-03" db="EMBL/GenBank/DDBJ databases">
        <title>Lake Tanganyika Metagenome-Assembled Genomes (MAGs).</title>
        <authorList>
            <person name="Tran P."/>
        </authorList>
    </citation>
    <scope>NUCLEOTIDE SEQUENCE</scope>
    <source>
        <strain evidence="2">M_DeepCast_50m_m2_156</strain>
    </source>
</reference>
<evidence type="ECO:0000256" key="1">
    <source>
        <dbReference type="SAM" id="Phobius"/>
    </source>
</evidence>
<feature type="transmembrane region" description="Helical" evidence="1">
    <location>
        <begin position="18"/>
        <end position="37"/>
    </location>
</feature>
<organism evidence="2 3">
    <name type="scientific">Candidatus Iainarchaeum sp</name>
    <dbReference type="NCBI Taxonomy" id="3101447"/>
    <lineage>
        <taxon>Archaea</taxon>
        <taxon>Candidatus Iainarchaeota</taxon>
        <taxon>Candidatus Iainarchaeia</taxon>
        <taxon>Candidatus Iainarchaeales</taxon>
        <taxon>Candidatus Iainarchaeaceae</taxon>
        <taxon>Candidatus Iainarchaeum</taxon>
    </lineage>
</organism>
<keyword evidence="1" id="KW-0472">Membrane</keyword>
<gene>
    <name evidence="2" type="ORF">FJY86_01720</name>
</gene>
<comment type="caution">
    <text evidence="2">The sequence shown here is derived from an EMBL/GenBank/DDBJ whole genome shotgun (WGS) entry which is preliminary data.</text>
</comment>
<keyword evidence="1" id="KW-0812">Transmembrane</keyword>
<dbReference type="Proteomes" id="UP000774699">
    <property type="component" value="Unassembled WGS sequence"/>
</dbReference>
<sequence length="188" mass="20418">MNHFFYSRASRGQASLEFVLVLIFMLVIMSAIIVPLGQRSQNALDDVSKAGFASSGLSHVEYTISNMLLVPGGSRQIIDVFLPVGATFSCDPVANLVNITFPLNRDVFDITGTAPPECVDNVSPNIPPEMVCTKAFVFPAYANLHCQGDPSSGYMIETGQNGFTQRFNIHSYYISGSSTSYVVDFNAV</sequence>
<protein>
    <recommendedName>
        <fullName evidence="4">Class III signal peptide-containing protein</fullName>
    </recommendedName>
</protein>
<keyword evidence="1" id="KW-1133">Transmembrane helix</keyword>
<proteinExistence type="predicted"/>
<evidence type="ECO:0000313" key="3">
    <source>
        <dbReference type="Proteomes" id="UP000774699"/>
    </source>
</evidence>